<evidence type="ECO:0000256" key="7">
    <source>
        <dbReference type="ARBA" id="ARBA00023177"/>
    </source>
</evidence>
<comment type="similarity">
    <text evidence="2">Belongs to the ammonia transporter channel (TC 1.A.11.2) family.</text>
</comment>
<keyword evidence="4 8" id="KW-0812">Transmembrane</keyword>
<evidence type="ECO:0000256" key="8">
    <source>
        <dbReference type="SAM" id="Phobius"/>
    </source>
</evidence>
<feature type="transmembrane region" description="Helical" evidence="8">
    <location>
        <begin position="32"/>
        <end position="56"/>
    </location>
</feature>
<evidence type="ECO:0000256" key="6">
    <source>
        <dbReference type="ARBA" id="ARBA00023136"/>
    </source>
</evidence>
<name>A0ABR5PS71_9LACO</name>
<evidence type="ECO:0000256" key="5">
    <source>
        <dbReference type="ARBA" id="ARBA00022989"/>
    </source>
</evidence>
<feature type="domain" description="Ammonium transporter AmtB-like" evidence="9">
    <location>
        <begin position="1"/>
        <end position="82"/>
    </location>
</feature>
<dbReference type="EMBL" id="AZGN01000005">
    <property type="protein sequence ID" value="KRM34382.1"/>
    <property type="molecule type" value="Genomic_DNA"/>
</dbReference>
<dbReference type="InterPro" id="IPR029020">
    <property type="entry name" value="Ammonium/urea_transptr"/>
</dbReference>
<dbReference type="Gene3D" id="1.10.3430.10">
    <property type="entry name" value="Ammonium transporter AmtB like domains"/>
    <property type="match status" value="1"/>
</dbReference>
<dbReference type="SUPFAM" id="SSF111352">
    <property type="entry name" value="Ammonium transporter"/>
    <property type="match status" value="1"/>
</dbReference>
<keyword evidence="11" id="KW-1185">Reference proteome</keyword>
<evidence type="ECO:0000313" key="11">
    <source>
        <dbReference type="Proteomes" id="UP000051735"/>
    </source>
</evidence>
<keyword evidence="7" id="KW-0924">Ammonia transport</keyword>
<gene>
    <name evidence="10" type="ORF">FC44_GL001470</name>
</gene>
<dbReference type="Proteomes" id="UP000051735">
    <property type="component" value="Unassembled WGS sequence"/>
</dbReference>
<evidence type="ECO:0000259" key="9">
    <source>
        <dbReference type="Pfam" id="PF00909"/>
    </source>
</evidence>
<protein>
    <submittedName>
        <fullName evidence="10">Ammonium transporter</fullName>
    </submittedName>
</protein>
<keyword evidence="3" id="KW-0813">Transport</keyword>
<sequence length="91" mass="10054">MGSILTGLFATKIVNSHIENGLFYGGGWHLLTVQVLGTFFTIVFVGIMTTAIVLPLKKLIPIRVSRESELMGLDLAEHGETADYSVDFERR</sequence>
<reference evidence="10 11" key="1">
    <citation type="journal article" date="2015" name="Genome Announc.">
        <title>Expanding the biotechnology potential of lactobacilli through comparative genomics of 213 strains and associated genera.</title>
        <authorList>
            <person name="Sun Z."/>
            <person name="Harris H.M."/>
            <person name="McCann A."/>
            <person name="Guo C."/>
            <person name="Argimon S."/>
            <person name="Zhang W."/>
            <person name="Yang X."/>
            <person name="Jeffery I.B."/>
            <person name="Cooney J.C."/>
            <person name="Kagawa T.F."/>
            <person name="Liu W."/>
            <person name="Song Y."/>
            <person name="Salvetti E."/>
            <person name="Wrobel A."/>
            <person name="Rasinkangas P."/>
            <person name="Parkhill J."/>
            <person name="Rea M.C."/>
            <person name="O'Sullivan O."/>
            <person name="Ritari J."/>
            <person name="Douillard F.P."/>
            <person name="Paul Ross R."/>
            <person name="Yang R."/>
            <person name="Briner A.E."/>
            <person name="Felis G.E."/>
            <person name="de Vos W.M."/>
            <person name="Barrangou R."/>
            <person name="Klaenhammer T.R."/>
            <person name="Caufield P.W."/>
            <person name="Cui Y."/>
            <person name="Zhang H."/>
            <person name="O'Toole P.W."/>
        </authorList>
    </citation>
    <scope>NUCLEOTIDE SEQUENCE [LARGE SCALE GENOMIC DNA]</scope>
    <source>
        <strain evidence="10 11">DSM 6629</strain>
    </source>
</reference>
<evidence type="ECO:0000256" key="1">
    <source>
        <dbReference type="ARBA" id="ARBA00004141"/>
    </source>
</evidence>
<organism evidence="10 11">
    <name type="scientific">Lactobacillus intestinalis DSM 6629</name>
    <dbReference type="NCBI Taxonomy" id="1423761"/>
    <lineage>
        <taxon>Bacteria</taxon>
        <taxon>Bacillati</taxon>
        <taxon>Bacillota</taxon>
        <taxon>Bacilli</taxon>
        <taxon>Lactobacillales</taxon>
        <taxon>Lactobacillaceae</taxon>
        <taxon>Lactobacillus</taxon>
    </lineage>
</organism>
<evidence type="ECO:0000256" key="4">
    <source>
        <dbReference type="ARBA" id="ARBA00022692"/>
    </source>
</evidence>
<accession>A0ABR5PS71</accession>
<keyword evidence="5 8" id="KW-1133">Transmembrane helix</keyword>
<comment type="subcellular location">
    <subcellularLocation>
        <location evidence="1">Membrane</location>
        <topology evidence="1">Multi-pass membrane protein</topology>
    </subcellularLocation>
</comment>
<evidence type="ECO:0000256" key="2">
    <source>
        <dbReference type="ARBA" id="ARBA00005887"/>
    </source>
</evidence>
<evidence type="ECO:0000256" key="3">
    <source>
        <dbReference type="ARBA" id="ARBA00022448"/>
    </source>
</evidence>
<dbReference type="InterPro" id="IPR024041">
    <property type="entry name" value="NH4_transpt_AmtB-like_dom"/>
</dbReference>
<proteinExistence type="inferred from homology"/>
<dbReference type="PANTHER" id="PTHR11730">
    <property type="entry name" value="AMMONIUM TRANSPORTER"/>
    <property type="match status" value="1"/>
</dbReference>
<comment type="caution">
    <text evidence="10">The sequence shown here is derived from an EMBL/GenBank/DDBJ whole genome shotgun (WGS) entry which is preliminary data.</text>
</comment>
<dbReference type="Pfam" id="PF00909">
    <property type="entry name" value="Ammonium_transp"/>
    <property type="match status" value="1"/>
</dbReference>
<dbReference type="PANTHER" id="PTHR11730:SF6">
    <property type="entry name" value="AMMONIUM TRANSPORTER"/>
    <property type="match status" value="1"/>
</dbReference>
<keyword evidence="6 8" id="KW-0472">Membrane</keyword>
<evidence type="ECO:0000313" key="10">
    <source>
        <dbReference type="EMBL" id="KRM34382.1"/>
    </source>
</evidence>